<dbReference type="CDD" id="cd07377">
    <property type="entry name" value="WHTH_GntR"/>
    <property type="match status" value="1"/>
</dbReference>
<dbReference type="Proteomes" id="UP001596170">
    <property type="component" value="Unassembled WGS sequence"/>
</dbReference>
<dbReference type="PRINTS" id="PR00035">
    <property type="entry name" value="HTHGNTR"/>
</dbReference>
<dbReference type="InterPro" id="IPR000524">
    <property type="entry name" value="Tscrpt_reg_HTH_GntR"/>
</dbReference>
<dbReference type="SMART" id="SM00345">
    <property type="entry name" value="HTH_GNTR"/>
    <property type="match status" value="1"/>
</dbReference>
<reference evidence="6" key="1">
    <citation type="journal article" date="2019" name="Int. J. Syst. Evol. Microbiol.">
        <title>The Global Catalogue of Microorganisms (GCM) 10K type strain sequencing project: providing services to taxonomists for standard genome sequencing and annotation.</title>
        <authorList>
            <consortium name="The Broad Institute Genomics Platform"/>
            <consortium name="The Broad Institute Genome Sequencing Center for Infectious Disease"/>
            <person name="Wu L."/>
            <person name="Ma J."/>
        </authorList>
    </citation>
    <scope>NUCLEOTIDE SEQUENCE [LARGE SCALE GENOMIC DNA]</scope>
    <source>
        <strain evidence="6">CCUG 54527</strain>
    </source>
</reference>
<dbReference type="RefSeq" id="WP_377731942.1">
    <property type="nucleotide sequence ID" value="NZ_JBHSRI010000002.1"/>
</dbReference>
<keyword evidence="2" id="KW-0238">DNA-binding</keyword>
<dbReference type="SUPFAM" id="SSF48008">
    <property type="entry name" value="GntR ligand-binding domain-like"/>
    <property type="match status" value="1"/>
</dbReference>
<comment type="caution">
    <text evidence="5">The sequence shown here is derived from an EMBL/GenBank/DDBJ whole genome shotgun (WGS) entry which is preliminary data.</text>
</comment>
<dbReference type="PANTHER" id="PTHR43537">
    <property type="entry name" value="TRANSCRIPTIONAL REGULATOR, GNTR FAMILY"/>
    <property type="match status" value="1"/>
</dbReference>
<dbReference type="PANTHER" id="PTHR43537:SF24">
    <property type="entry name" value="GLUCONATE OPERON TRANSCRIPTIONAL REPRESSOR"/>
    <property type="match status" value="1"/>
</dbReference>
<dbReference type="InterPro" id="IPR011711">
    <property type="entry name" value="GntR_C"/>
</dbReference>
<keyword evidence="3" id="KW-0804">Transcription</keyword>
<dbReference type="Gene3D" id="1.10.10.10">
    <property type="entry name" value="Winged helix-like DNA-binding domain superfamily/Winged helix DNA-binding domain"/>
    <property type="match status" value="1"/>
</dbReference>
<accession>A0ABW1L445</accession>
<dbReference type="SMART" id="SM00895">
    <property type="entry name" value="FCD"/>
    <property type="match status" value="1"/>
</dbReference>
<dbReference type="PROSITE" id="PS50949">
    <property type="entry name" value="HTH_GNTR"/>
    <property type="match status" value="1"/>
</dbReference>
<feature type="domain" description="HTH gntR-type" evidence="4">
    <location>
        <begin position="22"/>
        <end position="89"/>
    </location>
</feature>
<protein>
    <submittedName>
        <fullName evidence="5">GntR family transcriptional regulator</fullName>
    </submittedName>
</protein>
<dbReference type="InterPro" id="IPR036388">
    <property type="entry name" value="WH-like_DNA-bd_sf"/>
</dbReference>
<dbReference type="InterPro" id="IPR008920">
    <property type="entry name" value="TF_FadR/GntR_C"/>
</dbReference>
<proteinExistence type="predicted"/>
<keyword evidence="1" id="KW-0805">Transcription regulation</keyword>
<evidence type="ECO:0000259" key="4">
    <source>
        <dbReference type="PROSITE" id="PS50949"/>
    </source>
</evidence>
<dbReference type="InterPro" id="IPR036390">
    <property type="entry name" value="WH_DNA-bd_sf"/>
</dbReference>
<dbReference type="EMBL" id="JBHSRI010000002">
    <property type="protein sequence ID" value="MFC6037947.1"/>
    <property type="molecule type" value="Genomic_DNA"/>
</dbReference>
<name>A0ABW1L445_9BACL</name>
<keyword evidence="6" id="KW-1185">Reference proteome</keyword>
<organism evidence="5 6">
    <name type="scientific">Paenisporosarcina macmurdoensis</name>
    <dbReference type="NCBI Taxonomy" id="212659"/>
    <lineage>
        <taxon>Bacteria</taxon>
        <taxon>Bacillati</taxon>
        <taxon>Bacillota</taxon>
        <taxon>Bacilli</taxon>
        <taxon>Bacillales</taxon>
        <taxon>Caryophanaceae</taxon>
        <taxon>Paenisporosarcina</taxon>
    </lineage>
</organism>
<gene>
    <name evidence="5" type="ORF">ACFPYN_00640</name>
</gene>
<dbReference type="Pfam" id="PF00392">
    <property type="entry name" value="GntR"/>
    <property type="match status" value="1"/>
</dbReference>
<dbReference type="Pfam" id="PF07729">
    <property type="entry name" value="FCD"/>
    <property type="match status" value="1"/>
</dbReference>
<evidence type="ECO:0000313" key="6">
    <source>
        <dbReference type="Proteomes" id="UP001596170"/>
    </source>
</evidence>
<evidence type="ECO:0000256" key="1">
    <source>
        <dbReference type="ARBA" id="ARBA00023015"/>
    </source>
</evidence>
<evidence type="ECO:0000313" key="5">
    <source>
        <dbReference type="EMBL" id="MFC6037947.1"/>
    </source>
</evidence>
<evidence type="ECO:0000256" key="3">
    <source>
        <dbReference type="ARBA" id="ARBA00023163"/>
    </source>
</evidence>
<dbReference type="Gene3D" id="1.20.120.530">
    <property type="entry name" value="GntR ligand-binding domain-like"/>
    <property type="match status" value="1"/>
</dbReference>
<dbReference type="SUPFAM" id="SSF46785">
    <property type="entry name" value="Winged helix' DNA-binding domain"/>
    <property type="match status" value="1"/>
</dbReference>
<evidence type="ECO:0000256" key="2">
    <source>
        <dbReference type="ARBA" id="ARBA00023125"/>
    </source>
</evidence>
<sequence>MYTVDEIIKEVIIIVQVVKKRATLKTQVYDYLKESIIMGGLKPGERLIEEKISEELQVSRSPIREAIRMLEKDGLLLVNSSGGVTVVESSIQDFKHLYECRVEMEPLAAFYAAQRRTHEQVELMRTYLLQMGKISESNDIKKVHDANVNFHETIISSSANPFLVSMISQLRGVNSFYRKSILEENPLHMEHAMHDHQQIFQAIVNQEPEKAKQLMKAHIESDYIQFIKHSSKS</sequence>